<dbReference type="RefSeq" id="WP_024895099.1">
    <property type="nucleotide sequence ID" value="NZ_LWRZ01000123.1"/>
</dbReference>
<reference evidence="1 2" key="1">
    <citation type="journal article" date="2016" name="Int. J. Mol. Sci.">
        <title>Comparative genomics of the extreme acidophile Acidithiobacillus thiooxidans reveals intraspecific divergence and niche adaptation.</title>
        <authorList>
            <person name="Zhang X."/>
            <person name="Feng X."/>
            <person name="Tao J."/>
            <person name="Ma L."/>
            <person name="Xiao Y."/>
            <person name="Liang Y."/>
            <person name="Liu X."/>
            <person name="Yin H."/>
        </authorList>
    </citation>
    <scope>NUCLEOTIDE SEQUENCE [LARGE SCALE GENOMIC DNA]</scope>
    <source>
        <strain evidence="1 2">A02</strain>
    </source>
</reference>
<evidence type="ECO:0000313" key="2">
    <source>
        <dbReference type="Proteomes" id="UP000094893"/>
    </source>
</evidence>
<evidence type="ECO:0000313" key="1">
    <source>
        <dbReference type="EMBL" id="OCX69659.1"/>
    </source>
</evidence>
<dbReference type="EMBL" id="LWSA01000229">
    <property type="protein sequence ID" value="OCX69659.1"/>
    <property type="molecule type" value="Genomic_DNA"/>
</dbReference>
<dbReference type="Proteomes" id="UP000094893">
    <property type="component" value="Unassembled WGS sequence"/>
</dbReference>
<organism evidence="1 2">
    <name type="scientific">Acidithiobacillus thiooxidans</name>
    <name type="common">Thiobacillus thiooxidans</name>
    <dbReference type="NCBI Taxonomy" id="930"/>
    <lineage>
        <taxon>Bacteria</taxon>
        <taxon>Pseudomonadati</taxon>
        <taxon>Pseudomonadota</taxon>
        <taxon>Acidithiobacillia</taxon>
        <taxon>Acidithiobacillales</taxon>
        <taxon>Acidithiobacillaceae</taxon>
        <taxon>Acidithiobacillus</taxon>
    </lineage>
</organism>
<accession>A0A1C2J471</accession>
<gene>
    <name evidence="1" type="ORF">A6P07_15990</name>
</gene>
<protein>
    <submittedName>
        <fullName evidence="1">Uncharacterized protein</fullName>
    </submittedName>
</protein>
<dbReference type="AlphaFoldDB" id="A0A1C2J471"/>
<name>A0A1C2J471_ACITH</name>
<sequence length="97" mass="11314">MSDSDNSSTDTAYEIPDFLSKFMKRHGLSEESFLQARAERAAEQAAYAKRMATPRQRNMRHLVCTDYVNNVWETVEIPSTAYVFENPEPEKEDDYER</sequence>
<comment type="caution">
    <text evidence="1">The sequence shown here is derived from an EMBL/GenBank/DDBJ whole genome shotgun (WGS) entry which is preliminary data.</text>
</comment>
<proteinExistence type="predicted"/>